<evidence type="ECO:0000256" key="1">
    <source>
        <dbReference type="ARBA" id="ARBA00005417"/>
    </source>
</evidence>
<gene>
    <name evidence="6" type="ORF">A2Y83_03270</name>
</gene>
<keyword evidence="2" id="KW-0813">Transport</keyword>
<dbReference type="InterPro" id="IPR015860">
    <property type="entry name" value="ABC_transpr_TagH-like"/>
</dbReference>
<accession>A0A1F5S4X8</accession>
<dbReference type="GO" id="GO:0016020">
    <property type="term" value="C:membrane"/>
    <property type="evidence" value="ECO:0007669"/>
    <property type="project" value="InterPro"/>
</dbReference>
<dbReference type="Pfam" id="PF00005">
    <property type="entry name" value="ABC_tran"/>
    <property type="match status" value="1"/>
</dbReference>
<evidence type="ECO:0000256" key="4">
    <source>
        <dbReference type="ARBA" id="ARBA00022840"/>
    </source>
</evidence>
<dbReference type="CDD" id="cd03220">
    <property type="entry name" value="ABC_KpsT_Wzt"/>
    <property type="match status" value="1"/>
</dbReference>
<dbReference type="SMART" id="SM00382">
    <property type="entry name" value="AAA"/>
    <property type="match status" value="1"/>
</dbReference>
<name>A0A1F5S4X8_9BACT</name>
<dbReference type="SUPFAM" id="SSF52540">
    <property type="entry name" value="P-loop containing nucleoside triphosphate hydrolases"/>
    <property type="match status" value="1"/>
</dbReference>
<dbReference type="Gene3D" id="3.40.50.300">
    <property type="entry name" value="P-loop containing nucleotide triphosphate hydrolases"/>
    <property type="match status" value="1"/>
</dbReference>
<sequence>MSEIIKVSNISKKYNINQQRGGYVALRDVLANVSKSPFRFAKDKAKTIIGKNKKEEFWALKDIDFTVEEGEAVGIIGANGAGKSTLLKILTRITPPTTGEIEMKGSVASLLEVGTGFHPELTGRENIFLNGAILGMRKEEIEKKFDAIVEFSGIGKFIDMPVKRYSSGMYVRLAFSIAAHLEPDILLIDEVLAVGDIEFQKKCLGKLDEVTKKAGRTILFVSHNMGAVKNLCAKTIWLKNGRIKKIGGTKEIIDSYIKNKPNDNLTASNYLQLNDGDFNGKIKFTNISITDGQNSTLINSDSNLKITIEYESDFKQKISDIRILISIFNEHSQRMVYRLDSHGAAITLKETINPSGEIICETGKINLADGKYLAEILILPQKTKNDCLKLNKEFDVVTDISKYNYRLNPDKNVCDHLISYIFRA</sequence>
<proteinExistence type="inferred from homology"/>
<evidence type="ECO:0000259" key="5">
    <source>
        <dbReference type="PROSITE" id="PS50893"/>
    </source>
</evidence>
<dbReference type="GO" id="GO:0140359">
    <property type="term" value="F:ABC-type transporter activity"/>
    <property type="evidence" value="ECO:0007669"/>
    <property type="project" value="InterPro"/>
</dbReference>
<dbReference type="PANTHER" id="PTHR46743:SF2">
    <property type="entry name" value="TEICHOIC ACIDS EXPORT ATP-BINDING PROTEIN TAGH"/>
    <property type="match status" value="1"/>
</dbReference>
<organism evidence="6 7">
    <name type="scientific">Candidatus Falkowbacteria bacterium RBG_13_39_14</name>
    <dbReference type="NCBI Taxonomy" id="1797985"/>
    <lineage>
        <taxon>Bacteria</taxon>
        <taxon>Candidatus Falkowiibacteriota</taxon>
    </lineage>
</organism>
<dbReference type="InterPro" id="IPR027417">
    <property type="entry name" value="P-loop_NTPase"/>
</dbReference>
<evidence type="ECO:0000313" key="6">
    <source>
        <dbReference type="EMBL" id="OGF21716.1"/>
    </source>
</evidence>
<dbReference type="Proteomes" id="UP000178323">
    <property type="component" value="Unassembled WGS sequence"/>
</dbReference>
<dbReference type="GO" id="GO:0016887">
    <property type="term" value="F:ATP hydrolysis activity"/>
    <property type="evidence" value="ECO:0007669"/>
    <property type="project" value="InterPro"/>
</dbReference>
<dbReference type="PANTHER" id="PTHR46743">
    <property type="entry name" value="TEICHOIC ACIDS EXPORT ATP-BINDING PROTEIN TAGH"/>
    <property type="match status" value="1"/>
</dbReference>
<feature type="domain" description="ABC transporter" evidence="5">
    <location>
        <begin position="43"/>
        <end position="265"/>
    </location>
</feature>
<dbReference type="InterPro" id="IPR050683">
    <property type="entry name" value="Bact_Polysacc_Export_ATP-bd"/>
</dbReference>
<dbReference type="PROSITE" id="PS50893">
    <property type="entry name" value="ABC_TRANSPORTER_2"/>
    <property type="match status" value="1"/>
</dbReference>
<evidence type="ECO:0000256" key="2">
    <source>
        <dbReference type="ARBA" id="ARBA00022448"/>
    </source>
</evidence>
<reference evidence="6 7" key="1">
    <citation type="journal article" date="2016" name="Nat. Commun.">
        <title>Thousands of microbial genomes shed light on interconnected biogeochemical processes in an aquifer system.</title>
        <authorList>
            <person name="Anantharaman K."/>
            <person name="Brown C.T."/>
            <person name="Hug L.A."/>
            <person name="Sharon I."/>
            <person name="Castelle C.J."/>
            <person name="Probst A.J."/>
            <person name="Thomas B.C."/>
            <person name="Singh A."/>
            <person name="Wilkins M.J."/>
            <person name="Karaoz U."/>
            <person name="Brodie E.L."/>
            <person name="Williams K.H."/>
            <person name="Hubbard S.S."/>
            <person name="Banfield J.F."/>
        </authorList>
    </citation>
    <scope>NUCLEOTIDE SEQUENCE [LARGE SCALE GENOMIC DNA]</scope>
</reference>
<dbReference type="AlphaFoldDB" id="A0A1F5S4X8"/>
<comment type="caution">
    <text evidence="6">The sequence shown here is derived from an EMBL/GenBank/DDBJ whole genome shotgun (WGS) entry which is preliminary data.</text>
</comment>
<keyword evidence="4" id="KW-0067">ATP-binding</keyword>
<dbReference type="STRING" id="1797985.A2Y83_03270"/>
<dbReference type="EMBL" id="MFFS01000055">
    <property type="protein sequence ID" value="OGF21716.1"/>
    <property type="molecule type" value="Genomic_DNA"/>
</dbReference>
<keyword evidence="3" id="KW-0547">Nucleotide-binding</keyword>
<evidence type="ECO:0000313" key="7">
    <source>
        <dbReference type="Proteomes" id="UP000178323"/>
    </source>
</evidence>
<dbReference type="InterPro" id="IPR003439">
    <property type="entry name" value="ABC_transporter-like_ATP-bd"/>
</dbReference>
<comment type="similarity">
    <text evidence="1">Belongs to the ABC transporter superfamily.</text>
</comment>
<dbReference type="InterPro" id="IPR003593">
    <property type="entry name" value="AAA+_ATPase"/>
</dbReference>
<dbReference type="GO" id="GO:0005524">
    <property type="term" value="F:ATP binding"/>
    <property type="evidence" value="ECO:0007669"/>
    <property type="project" value="UniProtKB-KW"/>
</dbReference>
<evidence type="ECO:0000256" key="3">
    <source>
        <dbReference type="ARBA" id="ARBA00022741"/>
    </source>
</evidence>
<protein>
    <recommendedName>
        <fullName evidence="5">ABC transporter domain-containing protein</fullName>
    </recommendedName>
</protein>
<dbReference type="Gene3D" id="2.70.50.60">
    <property type="entry name" value="abc- transporter (atp binding component) like domain"/>
    <property type="match status" value="1"/>
</dbReference>